<reference evidence="1" key="1">
    <citation type="submission" date="2022-01" db="EMBL/GenBank/DDBJ databases">
        <title>Draft genome of Methanogenium marinum DSM 15558.</title>
        <authorList>
            <person name="Chen S.-C."/>
            <person name="You Y.-T."/>
        </authorList>
    </citation>
    <scope>NUCLEOTIDE SEQUENCE</scope>
    <source>
        <strain evidence="1">DSM 15558</strain>
    </source>
</reference>
<dbReference type="EMBL" id="JAKELO010000002">
    <property type="protein sequence ID" value="MDE4907763.1"/>
    <property type="molecule type" value="Genomic_DNA"/>
</dbReference>
<dbReference type="RefSeq" id="WP_274924411.1">
    <property type="nucleotide sequence ID" value="NZ_JAKELO010000002.1"/>
</dbReference>
<name>A0A9Q4KT69_9EURY</name>
<proteinExistence type="predicted"/>
<evidence type="ECO:0000313" key="2">
    <source>
        <dbReference type="Proteomes" id="UP001143747"/>
    </source>
</evidence>
<evidence type="ECO:0000313" key="1">
    <source>
        <dbReference type="EMBL" id="MDE4907763.1"/>
    </source>
</evidence>
<keyword evidence="2" id="KW-1185">Reference proteome</keyword>
<protein>
    <submittedName>
        <fullName evidence="1">Uncharacterized protein</fullName>
    </submittedName>
</protein>
<dbReference type="Proteomes" id="UP001143747">
    <property type="component" value="Unassembled WGS sequence"/>
</dbReference>
<sequence>MNKNTVCILLIPALLILCFACGLFGTVSAYRMNENPYDLVSSCYTDRLIAGYGNVPVFHTDGTVTRVGIIETTPHEQPRRHWQDENEQIITNTREEMTEYFFPKGPVILYGYDLLGTICVGIWKEADTVPKTRDEIYAVIDREARHMGIKDIPVIFIRESMPDARALFIPTFSETPYIRTLQETANGYPPCLPQTDEPKTPSGITHCSVTYLIEKITPGYWLG</sequence>
<accession>A0A9Q4KT69</accession>
<organism evidence="1 2">
    <name type="scientific">Methanogenium marinum</name>
    <dbReference type="NCBI Taxonomy" id="348610"/>
    <lineage>
        <taxon>Archaea</taxon>
        <taxon>Methanobacteriati</taxon>
        <taxon>Methanobacteriota</taxon>
        <taxon>Stenosarchaea group</taxon>
        <taxon>Methanomicrobia</taxon>
        <taxon>Methanomicrobiales</taxon>
        <taxon>Methanomicrobiaceae</taxon>
        <taxon>Methanogenium</taxon>
    </lineage>
</organism>
<dbReference type="AlphaFoldDB" id="A0A9Q4KT69"/>
<comment type="caution">
    <text evidence="1">The sequence shown here is derived from an EMBL/GenBank/DDBJ whole genome shotgun (WGS) entry which is preliminary data.</text>
</comment>
<gene>
    <name evidence="1" type="ORF">L0665_03945</name>
</gene>